<dbReference type="Gene3D" id="4.10.320.10">
    <property type="entry name" value="E3-binding domain"/>
    <property type="match status" value="1"/>
</dbReference>
<dbReference type="NCBIfam" id="TIGR00778">
    <property type="entry name" value="ahpD_dom"/>
    <property type="match status" value="1"/>
</dbReference>
<dbReference type="PANTHER" id="PTHR43178">
    <property type="entry name" value="DIHYDROLIPOAMIDE ACETYLTRANSFERASE COMPONENT OF PYRUVATE DEHYDROGENASE COMPLEX"/>
    <property type="match status" value="1"/>
</dbReference>
<comment type="caution">
    <text evidence="11">The sequence shown here is derived from an EMBL/GenBank/DDBJ whole genome shotgun (WGS) entry which is preliminary data.</text>
</comment>
<dbReference type="GO" id="GO:0016407">
    <property type="term" value="F:acetyltransferase activity"/>
    <property type="evidence" value="ECO:0007669"/>
    <property type="project" value="TreeGrafter"/>
</dbReference>
<dbReference type="GO" id="GO:0031405">
    <property type="term" value="F:lipoic acid binding"/>
    <property type="evidence" value="ECO:0007669"/>
    <property type="project" value="TreeGrafter"/>
</dbReference>
<dbReference type="EMBL" id="LYVF01000011">
    <property type="protein sequence ID" value="OAT86614.1"/>
    <property type="molecule type" value="Genomic_DNA"/>
</dbReference>
<evidence type="ECO:0000259" key="10">
    <source>
        <dbReference type="PROSITE" id="PS51826"/>
    </source>
</evidence>
<dbReference type="InterPro" id="IPR000089">
    <property type="entry name" value="Biotin_lipoyl"/>
</dbReference>
<dbReference type="Gene3D" id="3.30.559.10">
    <property type="entry name" value="Chloramphenicol acetyltransferase-like domain"/>
    <property type="match status" value="1"/>
</dbReference>
<evidence type="ECO:0000256" key="6">
    <source>
        <dbReference type="RuleBase" id="RU003423"/>
    </source>
</evidence>
<dbReference type="InterPro" id="IPR001078">
    <property type="entry name" value="2-oxoacid_DH_actylTfrase"/>
</dbReference>
<feature type="domain" description="Rhodanese" evidence="8">
    <location>
        <begin position="111"/>
        <end position="159"/>
    </location>
</feature>
<dbReference type="PROSITE" id="PS50968">
    <property type="entry name" value="BIOTINYL_LIPOYL"/>
    <property type="match status" value="1"/>
</dbReference>
<protein>
    <recommendedName>
        <fullName evidence="6">Dihydrolipoamide acetyltransferase component of pyruvate dehydrogenase complex</fullName>
        <ecNumber evidence="6">2.3.1.-</ecNumber>
    </recommendedName>
</protein>
<dbReference type="EC" id="2.3.1.-" evidence="6"/>
<dbReference type="STRING" id="1838280.A6M21_16540"/>
<evidence type="ECO:0000256" key="3">
    <source>
        <dbReference type="ARBA" id="ARBA00022679"/>
    </source>
</evidence>
<keyword evidence="12" id="KW-1185">Reference proteome</keyword>
<dbReference type="PROSITE" id="PS50206">
    <property type="entry name" value="RHODANESE_3"/>
    <property type="match status" value="1"/>
</dbReference>
<feature type="domain" description="Lipoyl-binding" evidence="9">
    <location>
        <begin position="2"/>
        <end position="77"/>
    </location>
</feature>
<evidence type="ECO:0000256" key="2">
    <source>
        <dbReference type="ARBA" id="ARBA00007317"/>
    </source>
</evidence>
<dbReference type="InterPro" id="IPR004675">
    <property type="entry name" value="AhpD_core"/>
</dbReference>
<dbReference type="RefSeq" id="WP_066666101.1">
    <property type="nucleotide sequence ID" value="NZ_LYVF01000011.1"/>
</dbReference>
<dbReference type="Gene3D" id="2.40.50.100">
    <property type="match status" value="1"/>
</dbReference>
<dbReference type="GO" id="GO:0051920">
    <property type="term" value="F:peroxiredoxin activity"/>
    <property type="evidence" value="ECO:0007669"/>
    <property type="project" value="InterPro"/>
</dbReference>
<keyword evidence="4 6" id="KW-0450">Lipoyl</keyword>
<dbReference type="OrthoDB" id="9805770at2"/>
<dbReference type="InterPro" id="IPR050743">
    <property type="entry name" value="2-oxoacid_DH_E2_comp"/>
</dbReference>
<gene>
    <name evidence="11" type="ORF">A6M21_16540</name>
</gene>
<dbReference type="Pfam" id="PF00364">
    <property type="entry name" value="Biotin_lipoyl"/>
    <property type="match status" value="1"/>
</dbReference>
<name>A0A1B7LJ69_9FIRM</name>
<dbReference type="SUPFAM" id="SSF51230">
    <property type="entry name" value="Single hybrid motif"/>
    <property type="match status" value="1"/>
</dbReference>
<dbReference type="GO" id="GO:0005737">
    <property type="term" value="C:cytoplasm"/>
    <property type="evidence" value="ECO:0007669"/>
    <property type="project" value="TreeGrafter"/>
</dbReference>
<evidence type="ECO:0000313" key="12">
    <source>
        <dbReference type="Proteomes" id="UP000078532"/>
    </source>
</evidence>
<dbReference type="InterPro" id="IPR036625">
    <property type="entry name" value="E3-bd_dom_sf"/>
</dbReference>
<keyword evidence="5 6" id="KW-0012">Acyltransferase</keyword>
<dbReference type="InterPro" id="IPR004167">
    <property type="entry name" value="PSBD"/>
</dbReference>
<dbReference type="Proteomes" id="UP000078532">
    <property type="component" value="Unassembled WGS sequence"/>
</dbReference>
<keyword evidence="7" id="KW-0175">Coiled coil</keyword>
<dbReference type="SUPFAM" id="SSF52777">
    <property type="entry name" value="CoA-dependent acyltransferases"/>
    <property type="match status" value="1"/>
</dbReference>
<evidence type="ECO:0000256" key="1">
    <source>
        <dbReference type="ARBA" id="ARBA00001938"/>
    </source>
</evidence>
<evidence type="ECO:0000259" key="9">
    <source>
        <dbReference type="PROSITE" id="PS50968"/>
    </source>
</evidence>
<evidence type="ECO:0000313" key="11">
    <source>
        <dbReference type="EMBL" id="OAT86614.1"/>
    </source>
</evidence>
<keyword evidence="11" id="KW-0560">Oxidoreductase</keyword>
<dbReference type="SUPFAM" id="SSF69118">
    <property type="entry name" value="AhpD-like"/>
    <property type="match status" value="1"/>
</dbReference>
<evidence type="ECO:0000256" key="7">
    <source>
        <dbReference type="SAM" id="Coils"/>
    </source>
</evidence>
<dbReference type="Pfam" id="PF00198">
    <property type="entry name" value="2-oxoacid_dh"/>
    <property type="match status" value="1"/>
</dbReference>
<keyword evidence="3 6" id="KW-0808">Transferase</keyword>
<dbReference type="Pfam" id="PF02817">
    <property type="entry name" value="E3_binding"/>
    <property type="match status" value="1"/>
</dbReference>
<organism evidence="11 12">
    <name type="scientific">Desulfotomaculum copahuensis</name>
    <dbReference type="NCBI Taxonomy" id="1838280"/>
    <lineage>
        <taxon>Bacteria</taxon>
        <taxon>Bacillati</taxon>
        <taxon>Bacillota</taxon>
        <taxon>Clostridia</taxon>
        <taxon>Eubacteriales</taxon>
        <taxon>Desulfotomaculaceae</taxon>
        <taxon>Desulfotomaculum</taxon>
    </lineage>
</organism>
<dbReference type="PROSITE" id="PS51826">
    <property type="entry name" value="PSBD"/>
    <property type="match status" value="1"/>
</dbReference>
<accession>A0A1B7LJ69</accession>
<dbReference type="InterPro" id="IPR003016">
    <property type="entry name" value="2-oxoA_DH_lipoyl-BS"/>
</dbReference>
<dbReference type="InterPro" id="IPR023213">
    <property type="entry name" value="CAT-like_dom_sf"/>
</dbReference>
<feature type="coiled-coil region" evidence="7">
    <location>
        <begin position="76"/>
        <end position="103"/>
    </location>
</feature>
<sequence>MAKIVLMPKLGLTMKKGRITNWLKNEGDQVEQGEPLLEVMTEKVNVKVDAPFSGKLYKIIGEKGRTLPTSVPIAVLAEVGDAAETLERAVAQAREDLQQSLSAQEQATESKKAGAKPVKPFVVLSGSRRVSPRAARLAREAGVDVSLVNGSGSGGRVVEEDVRAYLEQVQGGGQAQLMPIDGMRAVIAERMSGSRKQAAHVTIMEEIDVTALGDVRSQLNELDASGKLKFSYTDLLVKFVAQALTEYPMVNTRSADDTIELAEHINVGVAVALENGLVVPNIKDAHRLSLDQISAKIKDLAARARNNELEPWEVEGGTFTVSNLGMFGAEGFTPIINRPETAILGVGAMRAKPSLWGGRLEKRNLMTLSLSFDHRIIDGSLAAEFLSRLKEMLETPHPWFELEPRNSKDIVLAGGGNNPVQIRKAYQDGISKLMETAPDVVLGFSALTEGIMFDDGEISRLNKELILVALAVYIKCEYCITAHVYNALELGASPEQVLEAANVAVFFGGGAALAHCAVIVQDCLEAFCNRN</sequence>
<keyword evidence="11" id="KW-0575">Peroxidase</keyword>
<dbReference type="AlphaFoldDB" id="A0A1B7LJ69"/>
<comment type="similarity">
    <text evidence="2 6">Belongs to the 2-oxoacid dehydrogenase family.</text>
</comment>
<evidence type="ECO:0000256" key="4">
    <source>
        <dbReference type="ARBA" id="ARBA00022823"/>
    </source>
</evidence>
<dbReference type="FunFam" id="3.30.559.10:FF:000007">
    <property type="entry name" value="Dihydrolipoamide acetyltransferase component of pyruvate dehydrogenase complex"/>
    <property type="match status" value="1"/>
</dbReference>
<dbReference type="InterPro" id="IPR011053">
    <property type="entry name" value="Single_hybrid_motif"/>
</dbReference>
<proteinExistence type="inferred from homology"/>
<evidence type="ECO:0000259" key="8">
    <source>
        <dbReference type="PROSITE" id="PS50206"/>
    </source>
</evidence>
<evidence type="ECO:0000256" key="5">
    <source>
        <dbReference type="ARBA" id="ARBA00023315"/>
    </source>
</evidence>
<comment type="cofactor">
    <cofactor evidence="1 6">
        <name>(R)-lipoate</name>
        <dbReference type="ChEBI" id="CHEBI:83088"/>
    </cofactor>
</comment>
<dbReference type="PROSITE" id="PS00189">
    <property type="entry name" value="LIPOYL"/>
    <property type="match status" value="1"/>
</dbReference>
<dbReference type="Pfam" id="PF02627">
    <property type="entry name" value="CMD"/>
    <property type="match status" value="1"/>
</dbReference>
<dbReference type="InterPro" id="IPR003779">
    <property type="entry name" value="CMD-like"/>
</dbReference>
<dbReference type="SUPFAM" id="SSF47005">
    <property type="entry name" value="Peripheral subunit-binding domain of 2-oxo acid dehydrogenase complex"/>
    <property type="match status" value="1"/>
</dbReference>
<dbReference type="PANTHER" id="PTHR43178:SF5">
    <property type="entry name" value="LIPOAMIDE ACYLTRANSFERASE COMPONENT OF BRANCHED-CHAIN ALPHA-KETO ACID DEHYDROGENASE COMPLEX, MITOCHONDRIAL"/>
    <property type="match status" value="1"/>
</dbReference>
<feature type="domain" description="Peripheral subunit-binding (PSBD)" evidence="10">
    <location>
        <begin position="129"/>
        <end position="166"/>
    </location>
</feature>
<reference evidence="11 12" key="1">
    <citation type="submission" date="2016-04" db="EMBL/GenBank/DDBJ databases">
        <authorList>
            <person name="Evans L.H."/>
            <person name="Alamgir A."/>
            <person name="Owens N."/>
            <person name="Weber N.D."/>
            <person name="Virtaneva K."/>
            <person name="Barbian K."/>
            <person name="Babar A."/>
            <person name="Rosenke K."/>
        </authorList>
    </citation>
    <scope>NUCLEOTIDE SEQUENCE [LARGE SCALE GENOMIC DNA]</scope>
    <source>
        <strain evidence="11 12">LMa1</strain>
    </source>
</reference>
<dbReference type="Gene3D" id="1.20.1290.10">
    <property type="entry name" value="AhpD-like"/>
    <property type="match status" value="1"/>
</dbReference>
<dbReference type="InterPro" id="IPR001763">
    <property type="entry name" value="Rhodanese-like_dom"/>
</dbReference>
<dbReference type="CDD" id="cd06849">
    <property type="entry name" value="lipoyl_domain"/>
    <property type="match status" value="1"/>
</dbReference>
<dbReference type="InterPro" id="IPR029032">
    <property type="entry name" value="AhpD-like"/>
</dbReference>